<dbReference type="RefSeq" id="XP_073789425.1">
    <property type="nucleotide sequence ID" value="XM_073933324.1"/>
</dbReference>
<proteinExistence type="predicted"/>
<evidence type="ECO:0000313" key="1">
    <source>
        <dbReference type="Proteomes" id="UP000000437"/>
    </source>
</evidence>
<dbReference type="Proteomes" id="UP000000437">
    <property type="component" value="Chromosome 2"/>
</dbReference>
<organism evidence="1 2">
    <name type="scientific">Danio rerio</name>
    <name type="common">Zebrafish</name>
    <name type="synonym">Brachydanio rerio</name>
    <dbReference type="NCBI Taxonomy" id="7955"/>
    <lineage>
        <taxon>Eukaryota</taxon>
        <taxon>Metazoa</taxon>
        <taxon>Chordata</taxon>
        <taxon>Craniata</taxon>
        <taxon>Vertebrata</taxon>
        <taxon>Euteleostomi</taxon>
        <taxon>Actinopterygii</taxon>
        <taxon>Neopterygii</taxon>
        <taxon>Teleostei</taxon>
        <taxon>Ostariophysi</taxon>
        <taxon>Cypriniformes</taxon>
        <taxon>Danionidae</taxon>
        <taxon>Danioninae</taxon>
        <taxon>Danio</taxon>
    </lineage>
</organism>
<accession>A0AC58I5A1</accession>
<name>A0AC58I5A1_DANRE</name>
<keyword evidence="1" id="KW-1185">Reference proteome</keyword>
<reference evidence="2" key="1">
    <citation type="submission" date="2025-08" db="UniProtKB">
        <authorList>
            <consortium name="RefSeq"/>
        </authorList>
    </citation>
    <scope>IDENTIFICATION</scope>
    <source>
        <strain evidence="2">Tuebingen</strain>
        <tissue evidence="2">Fibroblasts and whole tissue</tissue>
    </source>
</reference>
<protein>
    <submittedName>
        <fullName evidence="2">Uncharacterized protein</fullName>
    </submittedName>
</protein>
<sequence>MGAMRLCFLLLFCFFLSSVSSVRRLNNIDDLRNTDYAKTAPRHGRQLLFWFAQQVHFDQNNNMYLNFDPDRGNYGFHWYGNREQDLPPMNYGESYYSVGNLNYPNARALPDYVSTYYQNRRNNGPEINMDRLMVVLNQRSSNRVVRVYVTAHNLDRRDFNSDDTYEIDPALISQIRNDYPCENNRRYSLINGGTEVERCRHFLSATGYNSNHCRFSRDKRSYDSECYTDEKINLEIKTTRNGYTKLTWDNIPDYLFQKEPGHLGTILYIDIYQNTYSSDTNEEPKRERKQSFIIDRSSGVLVTSILMNAGLQPQLRQRRLYINNVFWYGPEFDGASKVLPIRIRGNDASLQLVAKDGKACARLYIKKTFSNWQDVFYYSWVGFYKSKHDENHKYDTYQYAVNFAMIDSTATEDYNIYQYESSLPISQGVQIRFLLENDYSAVLAKTTPWEWNEKCYEEKYLPYHSTSSFFPEFFYEPDYYDANNVAPVQLNYYNAFLQLTTKENRACARLYIKKTFTDWKEIFKNSWVGFYKSYDKSNKGYKEYKNAVDFEKIEDGTDHFDIYQYKSSLAIAPDMQIRFFLDQSYDKKLLNSQAWTLDY</sequence>
<evidence type="ECO:0000313" key="2">
    <source>
        <dbReference type="RefSeq" id="XP_073789425.1"/>
    </source>
</evidence>
<gene>
    <name evidence="2" type="primary">LOC141379256</name>
</gene>